<keyword evidence="1 4" id="KW-0349">Heme</keyword>
<dbReference type="SUPFAM" id="SSF46626">
    <property type="entry name" value="Cytochrome c"/>
    <property type="match status" value="1"/>
</dbReference>
<evidence type="ECO:0000256" key="3">
    <source>
        <dbReference type="ARBA" id="ARBA00023004"/>
    </source>
</evidence>
<protein>
    <submittedName>
        <fullName evidence="6">C-type cytochrome</fullName>
    </submittedName>
</protein>
<dbReference type="InterPro" id="IPR009056">
    <property type="entry name" value="Cyt_c-like_dom"/>
</dbReference>
<organism evidence="6 7">
    <name type="scientific">Candidatus Defluviibacterium haderslevense</name>
    <dbReference type="NCBI Taxonomy" id="2981993"/>
    <lineage>
        <taxon>Bacteria</taxon>
        <taxon>Pseudomonadati</taxon>
        <taxon>Bacteroidota</taxon>
        <taxon>Saprospiria</taxon>
        <taxon>Saprospirales</taxon>
        <taxon>Saprospiraceae</taxon>
        <taxon>Candidatus Defluviibacterium</taxon>
    </lineage>
</organism>
<evidence type="ECO:0000259" key="5">
    <source>
        <dbReference type="PROSITE" id="PS51007"/>
    </source>
</evidence>
<gene>
    <name evidence="6" type="ORF">IPO85_06565</name>
</gene>
<name>A0A9D7XGZ0_9BACT</name>
<dbReference type="GO" id="GO:0020037">
    <property type="term" value="F:heme binding"/>
    <property type="evidence" value="ECO:0007669"/>
    <property type="project" value="InterPro"/>
</dbReference>
<evidence type="ECO:0000313" key="6">
    <source>
        <dbReference type="EMBL" id="MBK9717163.1"/>
    </source>
</evidence>
<evidence type="ECO:0000256" key="1">
    <source>
        <dbReference type="ARBA" id="ARBA00022617"/>
    </source>
</evidence>
<dbReference type="AlphaFoldDB" id="A0A9D7XGZ0"/>
<dbReference type="Pfam" id="PF13442">
    <property type="entry name" value="Cytochrome_CBB3"/>
    <property type="match status" value="1"/>
</dbReference>
<dbReference type="InterPro" id="IPR036909">
    <property type="entry name" value="Cyt_c-like_dom_sf"/>
</dbReference>
<keyword evidence="2 4" id="KW-0479">Metal-binding</keyword>
<comment type="caution">
    <text evidence="6">The sequence shown here is derived from an EMBL/GenBank/DDBJ whole genome shotgun (WGS) entry which is preliminary data.</text>
</comment>
<dbReference type="PROSITE" id="PS51257">
    <property type="entry name" value="PROKAR_LIPOPROTEIN"/>
    <property type="match status" value="1"/>
</dbReference>
<feature type="domain" description="Cytochrome c" evidence="5">
    <location>
        <begin position="28"/>
        <end position="86"/>
    </location>
</feature>
<dbReference type="PROSITE" id="PS51007">
    <property type="entry name" value="CYTC"/>
    <property type="match status" value="1"/>
</dbReference>
<sequence length="86" mass="9554">MKEKFGIVSLILPFFWLLGCQNSPNDGSKLQNGKTLFKQYCVTCHGINGDLKTNGAIDLKHSVLTLDERILVITKGRNIMTSLKTS</sequence>
<dbReference type="GO" id="GO:0009055">
    <property type="term" value="F:electron transfer activity"/>
    <property type="evidence" value="ECO:0007669"/>
    <property type="project" value="InterPro"/>
</dbReference>
<accession>A0A9D7XGZ0</accession>
<proteinExistence type="predicted"/>
<evidence type="ECO:0000256" key="2">
    <source>
        <dbReference type="ARBA" id="ARBA00022723"/>
    </source>
</evidence>
<dbReference type="EMBL" id="JADKFW010000004">
    <property type="protein sequence ID" value="MBK9717163.1"/>
    <property type="molecule type" value="Genomic_DNA"/>
</dbReference>
<evidence type="ECO:0000313" key="7">
    <source>
        <dbReference type="Proteomes" id="UP000808349"/>
    </source>
</evidence>
<dbReference type="Gene3D" id="1.10.760.10">
    <property type="entry name" value="Cytochrome c-like domain"/>
    <property type="match status" value="1"/>
</dbReference>
<reference evidence="6 7" key="1">
    <citation type="submission" date="2020-10" db="EMBL/GenBank/DDBJ databases">
        <title>Connecting structure to function with the recovery of over 1000 high-quality activated sludge metagenome-assembled genomes encoding full-length rRNA genes using long-read sequencing.</title>
        <authorList>
            <person name="Singleton C.M."/>
            <person name="Petriglieri F."/>
            <person name="Kristensen J.M."/>
            <person name="Kirkegaard R.H."/>
            <person name="Michaelsen T.Y."/>
            <person name="Andersen M.H."/>
            <person name="Karst S.M."/>
            <person name="Dueholm M.S."/>
            <person name="Nielsen P.H."/>
            <person name="Albertsen M."/>
        </authorList>
    </citation>
    <scope>NUCLEOTIDE SEQUENCE [LARGE SCALE GENOMIC DNA]</scope>
    <source>
        <strain evidence="6">Ribe_18-Q3-R11-54_BAT3C.373</strain>
    </source>
</reference>
<evidence type="ECO:0000256" key="4">
    <source>
        <dbReference type="PROSITE-ProRule" id="PRU00433"/>
    </source>
</evidence>
<dbReference type="Proteomes" id="UP000808349">
    <property type="component" value="Unassembled WGS sequence"/>
</dbReference>
<keyword evidence="3 4" id="KW-0408">Iron</keyword>
<dbReference type="GO" id="GO:0046872">
    <property type="term" value="F:metal ion binding"/>
    <property type="evidence" value="ECO:0007669"/>
    <property type="project" value="UniProtKB-KW"/>
</dbReference>